<dbReference type="InterPro" id="IPR006016">
    <property type="entry name" value="UspA"/>
</dbReference>
<organism evidence="3 4">
    <name type="scientific">Propionicimonas paludicola</name>
    <dbReference type="NCBI Taxonomy" id="185243"/>
    <lineage>
        <taxon>Bacteria</taxon>
        <taxon>Bacillati</taxon>
        <taxon>Actinomycetota</taxon>
        <taxon>Actinomycetes</taxon>
        <taxon>Propionibacteriales</taxon>
        <taxon>Nocardioidaceae</taxon>
        <taxon>Propionicimonas</taxon>
    </lineage>
</organism>
<dbReference type="Proteomes" id="UP000226079">
    <property type="component" value="Unassembled WGS sequence"/>
</dbReference>
<evidence type="ECO:0000259" key="2">
    <source>
        <dbReference type="Pfam" id="PF00582"/>
    </source>
</evidence>
<keyword evidence="4" id="KW-1185">Reference proteome</keyword>
<feature type="domain" description="UspA" evidence="2">
    <location>
        <begin position="62"/>
        <end position="168"/>
    </location>
</feature>
<protein>
    <submittedName>
        <fullName evidence="3">Nucleotide-binding universal stress UspA family protein</fullName>
    </submittedName>
</protein>
<evidence type="ECO:0000313" key="4">
    <source>
        <dbReference type="Proteomes" id="UP000226079"/>
    </source>
</evidence>
<dbReference type="SUPFAM" id="SSF52402">
    <property type="entry name" value="Adenine nucleotide alpha hydrolases-like"/>
    <property type="match status" value="1"/>
</dbReference>
<proteinExistence type="predicted"/>
<name>A0A2A9CWC6_9ACTN</name>
<feature type="region of interest" description="Disordered" evidence="1">
    <location>
        <begin position="63"/>
        <end position="83"/>
    </location>
</feature>
<comment type="caution">
    <text evidence="3">The sequence shown here is derived from an EMBL/GenBank/DDBJ whole genome shotgun (WGS) entry which is preliminary data.</text>
</comment>
<dbReference type="RefSeq" id="WP_098461276.1">
    <property type="nucleotide sequence ID" value="NZ_PDJC01000001.1"/>
</dbReference>
<dbReference type="Gene3D" id="3.40.50.620">
    <property type="entry name" value="HUPs"/>
    <property type="match status" value="1"/>
</dbReference>
<dbReference type="CDD" id="cd00293">
    <property type="entry name" value="USP-like"/>
    <property type="match status" value="1"/>
</dbReference>
<reference evidence="3 4" key="1">
    <citation type="submission" date="2017-10" db="EMBL/GenBank/DDBJ databases">
        <title>Sequencing the genomes of 1000 actinobacteria strains.</title>
        <authorList>
            <person name="Klenk H.-P."/>
        </authorList>
    </citation>
    <scope>NUCLEOTIDE SEQUENCE [LARGE SCALE GENOMIC DNA]</scope>
    <source>
        <strain evidence="3 4">DSM 15597</strain>
    </source>
</reference>
<dbReference type="EMBL" id="PDJC01000001">
    <property type="protein sequence ID" value="PFG17879.1"/>
    <property type="molecule type" value="Genomic_DNA"/>
</dbReference>
<dbReference type="OrthoDB" id="3213322at2"/>
<sequence length="180" mass="19587">MSPRQVPQPSPERMVPLPGHPLVVGVVPGQPELVALTAASWADALGGVPIHFGYADPSRIVDEESADGSVRHSGLDPDQADDSWEQRETQIRAYLAEVLADHAGPWEFHYLAGRADRALTHLARAVDASAIIVGAKHPTATERFREFVAGSVALRLSRHQHRPVVIVPLAVVDWKAPTQW</sequence>
<dbReference type="AlphaFoldDB" id="A0A2A9CWC6"/>
<dbReference type="Pfam" id="PF00582">
    <property type="entry name" value="Usp"/>
    <property type="match status" value="1"/>
</dbReference>
<evidence type="ECO:0000256" key="1">
    <source>
        <dbReference type="SAM" id="MobiDB-lite"/>
    </source>
</evidence>
<gene>
    <name evidence="3" type="ORF">ATK74_2456</name>
</gene>
<dbReference type="InterPro" id="IPR014729">
    <property type="entry name" value="Rossmann-like_a/b/a_fold"/>
</dbReference>
<accession>A0A2A9CWC6</accession>
<evidence type="ECO:0000313" key="3">
    <source>
        <dbReference type="EMBL" id="PFG17879.1"/>
    </source>
</evidence>